<name>A0A3D6BT84_9FLAO</name>
<gene>
    <name evidence="2" type="ORF">DHV22_13135</name>
</gene>
<dbReference type="SUPFAM" id="SSF50249">
    <property type="entry name" value="Nucleic acid-binding proteins"/>
    <property type="match status" value="1"/>
</dbReference>
<dbReference type="Proteomes" id="UP000263268">
    <property type="component" value="Unassembled WGS sequence"/>
</dbReference>
<sequence length="61" mass="7219">MSINLQTPIDYLKGVGPNRADLLKKELGIHTYQDLINLFPNRYLDRTQYYKIHQLQRNTAD</sequence>
<dbReference type="EMBL" id="DPRK01000210">
    <property type="protein sequence ID" value="HCY82466.1"/>
    <property type="molecule type" value="Genomic_DNA"/>
</dbReference>
<evidence type="ECO:0000259" key="1">
    <source>
        <dbReference type="Pfam" id="PF17191"/>
    </source>
</evidence>
<evidence type="ECO:0000313" key="2">
    <source>
        <dbReference type="EMBL" id="HCY82466.1"/>
    </source>
</evidence>
<organism evidence="2 3">
    <name type="scientific">Xanthomarina gelatinilytica</name>
    <dbReference type="NCBI Taxonomy" id="1137281"/>
    <lineage>
        <taxon>Bacteria</taxon>
        <taxon>Pseudomonadati</taxon>
        <taxon>Bacteroidota</taxon>
        <taxon>Flavobacteriia</taxon>
        <taxon>Flavobacteriales</taxon>
        <taxon>Flavobacteriaceae</taxon>
        <taxon>Xanthomarina</taxon>
    </lineage>
</organism>
<feature type="domain" description="RecG wedge" evidence="1">
    <location>
        <begin position="8"/>
        <end position="58"/>
    </location>
</feature>
<reference evidence="2 3" key="1">
    <citation type="journal article" date="2018" name="Nat. Biotechnol.">
        <title>A standardized bacterial taxonomy based on genome phylogeny substantially revises the tree of life.</title>
        <authorList>
            <person name="Parks D.H."/>
            <person name="Chuvochina M."/>
            <person name="Waite D.W."/>
            <person name="Rinke C."/>
            <person name="Skarshewski A."/>
            <person name="Chaumeil P.A."/>
            <person name="Hugenholtz P."/>
        </authorList>
    </citation>
    <scope>NUCLEOTIDE SEQUENCE [LARGE SCALE GENOMIC DNA]</scope>
    <source>
        <strain evidence="2">UBA10227</strain>
    </source>
</reference>
<proteinExistence type="predicted"/>
<dbReference type="Pfam" id="PF17191">
    <property type="entry name" value="RecG_wedge"/>
    <property type="match status" value="1"/>
</dbReference>
<protein>
    <recommendedName>
        <fullName evidence="1">RecG wedge domain-containing protein</fullName>
    </recommendedName>
</protein>
<accession>A0A3D6BT84</accession>
<dbReference type="InterPro" id="IPR012340">
    <property type="entry name" value="NA-bd_OB-fold"/>
</dbReference>
<comment type="caution">
    <text evidence="2">The sequence shown here is derived from an EMBL/GenBank/DDBJ whole genome shotgun (WGS) entry which is preliminary data.</text>
</comment>
<dbReference type="InterPro" id="IPR033454">
    <property type="entry name" value="RecG_wedge"/>
</dbReference>
<feature type="non-terminal residue" evidence="2">
    <location>
        <position position="61"/>
    </location>
</feature>
<evidence type="ECO:0000313" key="3">
    <source>
        <dbReference type="Proteomes" id="UP000263268"/>
    </source>
</evidence>
<dbReference type="AlphaFoldDB" id="A0A3D6BT84"/>